<dbReference type="EMBL" id="MN740518">
    <property type="protein sequence ID" value="QHU30761.1"/>
    <property type="molecule type" value="Genomic_DNA"/>
</dbReference>
<accession>A0A6C0LM48</accession>
<sequence>MSKTAKKPTAKKDSKEPKDKVVKPNKEQKPVAAKKLSSKKSSTASTKPPKNLDKPVNVPVMRCITQLKTLLNQETKESIDKFETEHADYIKKEKEFIDKIKVSKKNTEDKKKLQAEFKAWRDNDKNSPLTKNITKLRKSIYRVSGPASKYVAQILEIIIKDILKYGIDTAINSTKNPRQPKLTPKDFSDMSADNVSTFALINGLKSVELIKNGIGKEEKKASSTGGEEEDDSPDEKEEDPATKKKSAPTYKMVIYNLFRKLVAPHNTRLCCANACKQFISDLLMEFIDRLQFYLAELVCITAKASTVNQFHILSACKLLYYNVYRNTESYTHFKEQVDELFNNKFVKKVKGNKAKPPIQA</sequence>
<feature type="region of interest" description="Disordered" evidence="1">
    <location>
        <begin position="1"/>
        <end position="57"/>
    </location>
</feature>
<feature type="compositionally biased region" description="Acidic residues" evidence="1">
    <location>
        <begin position="226"/>
        <end position="238"/>
    </location>
</feature>
<reference evidence="2" key="1">
    <citation type="journal article" date="2020" name="Nature">
        <title>Giant virus diversity and host interactions through global metagenomics.</title>
        <authorList>
            <person name="Schulz F."/>
            <person name="Roux S."/>
            <person name="Paez-Espino D."/>
            <person name="Jungbluth S."/>
            <person name="Walsh D.A."/>
            <person name="Denef V.J."/>
            <person name="McMahon K.D."/>
            <person name="Konstantinidis K.T."/>
            <person name="Eloe-Fadrosh E.A."/>
            <person name="Kyrpides N.C."/>
            <person name="Woyke T."/>
        </authorList>
    </citation>
    <scope>NUCLEOTIDE SEQUENCE</scope>
    <source>
        <strain evidence="2">GVMAG-M-3300027833-19</strain>
    </source>
</reference>
<protein>
    <submittedName>
        <fullName evidence="2">Uncharacterized protein</fullName>
    </submittedName>
</protein>
<feature type="compositionally biased region" description="Basic and acidic residues" evidence="1">
    <location>
        <begin position="10"/>
        <end position="29"/>
    </location>
</feature>
<evidence type="ECO:0000256" key="1">
    <source>
        <dbReference type="SAM" id="MobiDB-lite"/>
    </source>
</evidence>
<feature type="compositionally biased region" description="Low complexity" evidence="1">
    <location>
        <begin position="30"/>
        <end position="49"/>
    </location>
</feature>
<name>A0A6C0LM48_9ZZZZ</name>
<organism evidence="2">
    <name type="scientific">viral metagenome</name>
    <dbReference type="NCBI Taxonomy" id="1070528"/>
    <lineage>
        <taxon>unclassified sequences</taxon>
        <taxon>metagenomes</taxon>
        <taxon>organismal metagenomes</taxon>
    </lineage>
</organism>
<proteinExistence type="predicted"/>
<feature type="region of interest" description="Disordered" evidence="1">
    <location>
        <begin position="218"/>
        <end position="245"/>
    </location>
</feature>
<dbReference type="AlphaFoldDB" id="A0A6C0LM48"/>
<evidence type="ECO:0000313" key="2">
    <source>
        <dbReference type="EMBL" id="QHU30761.1"/>
    </source>
</evidence>